<dbReference type="STRING" id="1290391.M7TIM5"/>
<evidence type="ECO:0000256" key="1">
    <source>
        <dbReference type="SAM" id="MobiDB-lite"/>
    </source>
</evidence>
<dbReference type="OrthoDB" id="9988102at2759"/>
<evidence type="ECO:0000256" key="2">
    <source>
        <dbReference type="SAM" id="Phobius"/>
    </source>
</evidence>
<gene>
    <name evidence="3" type="ORF">BcDW1_10310</name>
</gene>
<reference evidence="4" key="1">
    <citation type="journal article" date="2013" name="Genome Announc.">
        <title>Draft genome sequence of Botrytis cinerea BcDW1, inoculum for noble rot of grape berries.</title>
        <authorList>
            <person name="Blanco-Ulate B."/>
            <person name="Allen G."/>
            <person name="Powell A.L."/>
            <person name="Cantu D."/>
        </authorList>
    </citation>
    <scope>NUCLEOTIDE SEQUENCE [LARGE SCALE GENOMIC DNA]</scope>
    <source>
        <strain evidence="4">BcDW1</strain>
    </source>
</reference>
<protein>
    <submittedName>
        <fullName evidence="3">Uncharacterized protein</fullName>
    </submittedName>
</protein>
<name>M7TIM5_BOTF1</name>
<keyword evidence="2" id="KW-0812">Transmembrane</keyword>
<accession>M7TIM5</accession>
<proteinExistence type="predicted"/>
<evidence type="ECO:0000313" key="4">
    <source>
        <dbReference type="Proteomes" id="UP000012045"/>
    </source>
</evidence>
<dbReference type="Proteomes" id="UP000012045">
    <property type="component" value="Unassembled WGS sequence"/>
</dbReference>
<dbReference type="EMBL" id="KB708089">
    <property type="protein sequence ID" value="EMR80999.1"/>
    <property type="molecule type" value="Genomic_DNA"/>
</dbReference>
<feature type="transmembrane region" description="Helical" evidence="2">
    <location>
        <begin position="913"/>
        <end position="934"/>
    </location>
</feature>
<organism evidence="3 4">
    <name type="scientific">Botryotinia fuckeliana (strain BcDW1)</name>
    <name type="common">Noble rot fungus</name>
    <name type="synonym">Botrytis cinerea</name>
    <dbReference type="NCBI Taxonomy" id="1290391"/>
    <lineage>
        <taxon>Eukaryota</taxon>
        <taxon>Fungi</taxon>
        <taxon>Dikarya</taxon>
        <taxon>Ascomycota</taxon>
        <taxon>Pezizomycotina</taxon>
        <taxon>Leotiomycetes</taxon>
        <taxon>Helotiales</taxon>
        <taxon>Sclerotiniaceae</taxon>
        <taxon>Botrytis</taxon>
    </lineage>
</organism>
<feature type="transmembrane region" description="Helical" evidence="2">
    <location>
        <begin position="883"/>
        <end position="906"/>
    </location>
</feature>
<feature type="compositionally biased region" description="Low complexity" evidence="1">
    <location>
        <begin position="197"/>
        <end position="223"/>
    </location>
</feature>
<keyword evidence="2" id="KW-1133">Transmembrane helix</keyword>
<sequence length="936" mass="105893">MADRDLDWLKIYDDAMGEGWKSRAELLCAISDSLDEVMRLDPDEVGIVDRAMKERLKCRSVVLRGVARSLGEAGKLWSEISEECEGALEDVLRTEGEGEEERRDEGMGERDYEVELGMPGVWERFRVLFEERRGARAKREGVRGCGLDERGGGVVCGGKLDGGRVEGSGIMEGFEREAISAVYTPSIPPMPRIFPTSSVPQTPPVSSASRTISTPQILSTSLTPPTPSPGLDAHYLWESDSGSKKSELKQGKAPVNISERKELYPDDLYSDDLYSDDMKWSSPRSNRKSRVNSRNMITNYRGLMIGSSQTRCEGAPIPRSLPMSNRIIQMNDNLCRLTSPPLPIRISDALHPFLLFYDVQSACAVSIENLLGFYGILMYQLLWGDKKHGRVTFSQHAAYFDIDHPETFSSFVDAPNFDVERTSPLPLDEKPAFVLLLQVAKQPPSLRVIKKDSEAVPDWHRIDHLLCLGYREYVWAIYSPADANVCMSYALKTWSRVHHAEPRLFSQECFGNMKLSINLGEVKKSEQYRGRLAGPSSLFRGSEYQTKEIEKSTVFDISKSREYAGKNSKKEILPQNYRVRAMFEESYSKLTKSPLDNYVKLNGVYSSMQMLFRKHEILPNATQRMIWKCKCGHASYDDFAELPGREGAVVDFAKELMQAGYITRAQTTNRPLGMKLWIGGRIQNGINLISRKLSNIRNTPLPTFVKASPPKNPVCLPADECRWLHLCMKKKPYATHLKPLHVCKDENQDPLTDKTFFRTLKHAYDEEKTWKDWAVLKLRRIEFIGFEACPDDYVDHIKPNDLPPTTNEYDFAPPPCPKMVPPIGPEHMLHLFQDCPSVSDVNSNFYLQRIPRRKIEPIAFNANSLSENLGWGLHFVEGLNTSLAVTVMFILSSVLGIIFALCWTILEKDIQGAFGVAAYITSVMTLAVMTWQLWAL</sequence>
<dbReference type="AlphaFoldDB" id="M7TIM5"/>
<dbReference type="HOGENOM" id="CLU_364455_0_0_1"/>
<keyword evidence="2" id="KW-0472">Membrane</keyword>
<evidence type="ECO:0000313" key="3">
    <source>
        <dbReference type="EMBL" id="EMR80999.1"/>
    </source>
</evidence>
<feature type="region of interest" description="Disordered" evidence="1">
    <location>
        <begin position="197"/>
        <end position="237"/>
    </location>
</feature>